<evidence type="ECO:0000313" key="3">
    <source>
        <dbReference type="EMBL" id="QKQ45207.1"/>
    </source>
</evidence>
<feature type="signal peptide" evidence="2">
    <location>
        <begin position="1"/>
        <end position="31"/>
    </location>
</feature>
<dbReference type="CDD" id="cd07012">
    <property type="entry name" value="PBP2_Bug_TTT"/>
    <property type="match status" value="1"/>
</dbReference>
<dbReference type="RefSeq" id="WP_123786635.1">
    <property type="nucleotide sequence ID" value="NZ_BLWG01000401.1"/>
</dbReference>
<dbReference type="Proteomes" id="UP000509782">
    <property type="component" value="Chromosome"/>
</dbReference>
<dbReference type="Proteomes" id="UP001446337">
    <property type="component" value="Chromosome"/>
</dbReference>
<evidence type="ECO:0000313" key="5">
    <source>
        <dbReference type="Proteomes" id="UP000509782"/>
    </source>
</evidence>
<dbReference type="AlphaFoldDB" id="A0A6J5HXL7"/>
<comment type="similarity">
    <text evidence="1">Belongs to the UPF0065 (bug) family.</text>
</comment>
<dbReference type="PIRSF" id="PIRSF017082">
    <property type="entry name" value="YflP"/>
    <property type="match status" value="1"/>
</dbReference>
<organism evidence="3 5">
    <name type="scientific">Achromobacter denitrificans</name>
    <name type="common">Alcaligenes denitrificans</name>
    <dbReference type="NCBI Taxonomy" id="32002"/>
    <lineage>
        <taxon>Bacteria</taxon>
        <taxon>Pseudomonadati</taxon>
        <taxon>Pseudomonadota</taxon>
        <taxon>Betaproteobacteria</taxon>
        <taxon>Burkholderiales</taxon>
        <taxon>Alcaligenaceae</taxon>
        <taxon>Achromobacter</taxon>
    </lineage>
</organism>
<dbReference type="SUPFAM" id="SSF53850">
    <property type="entry name" value="Periplasmic binding protein-like II"/>
    <property type="match status" value="1"/>
</dbReference>
<reference evidence="4 6" key="2">
    <citation type="submission" date="2024-05" db="EMBL/GenBank/DDBJ databases">
        <title>Achromobacter denitrificans. BP1, complete genome.</title>
        <authorList>
            <person name="Zhang B."/>
        </authorList>
    </citation>
    <scope>NUCLEOTIDE SEQUENCE [LARGE SCALE GENOMIC DNA]</scope>
    <source>
        <strain evidence="4 6">BP1</strain>
    </source>
</reference>
<reference evidence="3 5" key="1">
    <citation type="submission" date="2020-05" db="EMBL/GenBank/DDBJ databases">
        <title>FDA dAtabase for Regulatory Grade micrObial Sequences (FDA-ARGOS): Supporting development and validation of Infectious Disease Dx tests.</title>
        <authorList>
            <person name="Sproer C."/>
            <person name="Gronow S."/>
            <person name="Severitt S."/>
            <person name="Schroder I."/>
            <person name="Tallon L."/>
            <person name="Sadzewicz L."/>
            <person name="Zhao X."/>
            <person name="Vavikolanu K."/>
            <person name="Mehta A."/>
            <person name="Aluvathingal J."/>
            <person name="Nadendla S."/>
            <person name="Myers T."/>
            <person name="Yan Y."/>
            <person name="Sichtig H."/>
        </authorList>
    </citation>
    <scope>NUCLEOTIDE SEQUENCE [LARGE SCALE GENOMIC DNA]</scope>
    <source>
        <strain evidence="3 5">FDAARGOS_787</strain>
    </source>
</reference>
<evidence type="ECO:0000256" key="1">
    <source>
        <dbReference type="ARBA" id="ARBA00006987"/>
    </source>
</evidence>
<name>A0A6J5HXL7_ACHDE</name>
<dbReference type="Gene3D" id="3.40.190.10">
    <property type="entry name" value="Periplasmic binding protein-like II"/>
    <property type="match status" value="1"/>
</dbReference>
<evidence type="ECO:0000313" key="6">
    <source>
        <dbReference type="Proteomes" id="UP001446337"/>
    </source>
</evidence>
<keyword evidence="2" id="KW-0732">Signal</keyword>
<proteinExistence type="inferred from homology"/>
<dbReference type="InterPro" id="IPR042100">
    <property type="entry name" value="Bug_dom1"/>
</dbReference>
<keyword evidence="6" id="KW-1185">Reference proteome</keyword>
<feature type="chain" id="PRO_5030157701" evidence="2">
    <location>
        <begin position="32"/>
        <end position="346"/>
    </location>
</feature>
<dbReference type="Gene3D" id="3.40.190.150">
    <property type="entry name" value="Bordetella uptake gene, domain 1"/>
    <property type="match status" value="1"/>
</dbReference>
<accession>A0A6J5HXL7</accession>
<sequence>MTHRAFMEARRRVVRGLALSPWMAGSLAASAAGTLAAGTARASSGGAGNFPSHPLTFIVPWAAGGGGDIVVRMLTTKLSDRVGQPIVVENRGGATGTIGSAQAARSKPDGYTVVYATADSHFIFPQLYKQSPYDALRDFSPVAPIGYFQFGLAVHPSIPARNAQEFLALVRQSPRKYTYGTWGVGSTAQLVMENFKAEHGLDILHVPYQGTAPELLGLASGQVDAAILPMQITDGYVKDGKIRMLGLGSPERYATLPDLPTLREQGMDLDLRSAVGLLGPANIPAPILARLNDELGNVMRDPTVQDNLRTQYIVPQIMKTDEYRVFLQSEYQRWGGIVRNSRVQIE</sequence>
<gene>
    <name evidence="4" type="ORF">AAIK43_23340</name>
    <name evidence="3" type="ORF">FOC81_00160</name>
</gene>
<dbReference type="PANTHER" id="PTHR42928:SF5">
    <property type="entry name" value="BLR1237 PROTEIN"/>
    <property type="match status" value="1"/>
</dbReference>
<protein>
    <submittedName>
        <fullName evidence="3">Tripartite tricarboxylate transporter substrate binding protein</fullName>
    </submittedName>
</protein>
<evidence type="ECO:0000313" key="4">
    <source>
        <dbReference type="EMBL" id="XAN14305.1"/>
    </source>
</evidence>
<dbReference type="EMBL" id="CP054569">
    <property type="protein sequence ID" value="QKQ45207.1"/>
    <property type="molecule type" value="Genomic_DNA"/>
</dbReference>
<dbReference type="EMBL" id="CP154792">
    <property type="protein sequence ID" value="XAN14305.1"/>
    <property type="molecule type" value="Genomic_DNA"/>
</dbReference>
<evidence type="ECO:0000256" key="2">
    <source>
        <dbReference type="SAM" id="SignalP"/>
    </source>
</evidence>
<dbReference type="PANTHER" id="PTHR42928">
    <property type="entry name" value="TRICARBOXYLATE-BINDING PROTEIN"/>
    <property type="match status" value="1"/>
</dbReference>
<dbReference type="InterPro" id="IPR005064">
    <property type="entry name" value="BUG"/>
</dbReference>
<dbReference type="Pfam" id="PF03401">
    <property type="entry name" value="TctC"/>
    <property type="match status" value="1"/>
</dbReference>